<evidence type="ECO:0000256" key="4">
    <source>
        <dbReference type="ARBA" id="ARBA00022519"/>
    </source>
</evidence>
<reference evidence="6 7" key="1">
    <citation type="submission" date="2023-04" db="EMBL/GenBank/DDBJ databases">
        <title>Marinoamorphus aggregata gen. nov., sp. Nov., isolate from tissue of brittle star Ophioplocus japonicus.</title>
        <authorList>
            <person name="Kawano K."/>
            <person name="Sawayama S."/>
            <person name="Nakagawa S."/>
        </authorList>
    </citation>
    <scope>NUCLEOTIDE SEQUENCE [LARGE SCALE GENOMIC DNA]</scope>
    <source>
        <strain evidence="6 7">NKW23</strain>
    </source>
</reference>
<dbReference type="RefSeq" id="WP_285671209.1">
    <property type="nucleotide sequence ID" value="NZ_BSYI01000010.1"/>
</dbReference>
<comment type="caution">
    <text evidence="6">The sequence shown here is derived from an EMBL/GenBank/DDBJ whole genome shotgun (WGS) entry which is preliminary data.</text>
</comment>
<proteinExistence type="predicted"/>
<dbReference type="Pfam" id="PF13379">
    <property type="entry name" value="NMT1_2"/>
    <property type="match status" value="1"/>
</dbReference>
<evidence type="ECO:0000256" key="2">
    <source>
        <dbReference type="ARBA" id="ARBA00022448"/>
    </source>
</evidence>
<keyword evidence="4" id="KW-0997">Cell inner membrane</keyword>
<dbReference type="PANTHER" id="PTHR30024">
    <property type="entry name" value="ALIPHATIC SULFONATES-BINDING PROTEIN-RELATED"/>
    <property type="match status" value="1"/>
</dbReference>
<keyword evidence="3" id="KW-1003">Cell membrane</keyword>
<dbReference type="CDD" id="cd13553">
    <property type="entry name" value="PBP2_NrtA_CpmA_like"/>
    <property type="match status" value="1"/>
</dbReference>
<dbReference type="EMBL" id="BSYI01000010">
    <property type="protein sequence ID" value="GMG82431.1"/>
    <property type="molecule type" value="Genomic_DNA"/>
</dbReference>
<dbReference type="Gene3D" id="3.40.190.10">
    <property type="entry name" value="Periplasmic binding protein-like II"/>
    <property type="match status" value="2"/>
</dbReference>
<dbReference type="InterPro" id="IPR044527">
    <property type="entry name" value="NrtA/CpmA_ABC-bd_dom"/>
</dbReference>
<accession>A0ABQ6LPL6</accession>
<evidence type="ECO:0000256" key="5">
    <source>
        <dbReference type="ARBA" id="ARBA00023136"/>
    </source>
</evidence>
<dbReference type="PANTHER" id="PTHR30024:SF43">
    <property type="entry name" value="BLL4572 PROTEIN"/>
    <property type="match status" value="1"/>
</dbReference>
<organism evidence="6 7">
    <name type="scientific">Paralimibaculum aggregatum</name>
    <dbReference type="NCBI Taxonomy" id="3036245"/>
    <lineage>
        <taxon>Bacteria</taxon>
        <taxon>Pseudomonadati</taxon>
        <taxon>Pseudomonadota</taxon>
        <taxon>Alphaproteobacteria</taxon>
        <taxon>Rhodobacterales</taxon>
        <taxon>Paracoccaceae</taxon>
        <taxon>Paralimibaculum</taxon>
    </lineage>
</organism>
<evidence type="ECO:0000256" key="1">
    <source>
        <dbReference type="ARBA" id="ARBA00004308"/>
    </source>
</evidence>
<evidence type="ECO:0000256" key="3">
    <source>
        <dbReference type="ARBA" id="ARBA00022475"/>
    </source>
</evidence>
<keyword evidence="7" id="KW-1185">Reference proteome</keyword>
<dbReference type="Proteomes" id="UP001239909">
    <property type="component" value="Unassembled WGS sequence"/>
</dbReference>
<comment type="subcellular location">
    <subcellularLocation>
        <location evidence="1">Endomembrane system</location>
    </subcellularLocation>
</comment>
<sequence length="394" mass="41264">MSLKTLSVGFVPLVDAAPLVVAAELGFAEAEGVHLALSREPSWSAVRDKLALGALDAAQMLSPVPIAMSMGVSGLPSAMEVLSVLSVNGNVVGVTPALAARMRGGGWQPARSDAAATGRALIAAAEGGLTIGVPFPFSMHAELLYYWLGKLGLAAPAGLDVRTIPPPRMAEAMGAGEIDAFCVGEPWGSVAAEAGAAEIVLAGRAIWQFAPEKVLAVRGGWAEAEPAAATALLRGVWRAARWLADPDHRLAAAEILAGEAYLDLPSEVVDRTLAGRVLTAASGEERRVPQLIEFFDGAATFPWRSQALWIAERMAARMGLDRAEAARAARRCFRADLHRQILGPIGADLPGASEKIEGSLHHRTPVASATGEMFLGPDAFFDGIAFDPERDTQS</sequence>
<name>A0ABQ6LPL6_9RHOB</name>
<protein>
    <submittedName>
        <fullName evidence="6">CmpA/NrtA family ABC transporter substrate-binding protein</fullName>
    </submittedName>
</protein>
<keyword evidence="5" id="KW-0472">Membrane</keyword>
<dbReference type="SUPFAM" id="SSF53850">
    <property type="entry name" value="Periplasmic binding protein-like II"/>
    <property type="match status" value="1"/>
</dbReference>
<evidence type="ECO:0000313" key="6">
    <source>
        <dbReference type="EMBL" id="GMG82431.1"/>
    </source>
</evidence>
<keyword evidence="2" id="KW-0813">Transport</keyword>
<evidence type="ECO:0000313" key="7">
    <source>
        <dbReference type="Proteomes" id="UP001239909"/>
    </source>
</evidence>
<gene>
    <name evidence="6" type="ORF">LNKW23_16440</name>
</gene>